<dbReference type="SUPFAM" id="SSF52402">
    <property type="entry name" value="Adenine nucleotide alpha hydrolases-like"/>
    <property type="match status" value="1"/>
</dbReference>
<dbReference type="InterPro" id="IPR011063">
    <property type="entry name" value="TilS/TtcA_N"/>
</dbReference>
<evidence type="ECO:0000256" key="4">
    <source>
        <dbReference type="ARBA" id="ARBA00022741"/>
    </source>
</evidence>
<keyword evidence="3 7" id="KW-0819">tRNA processing</keyword>
<keyword evidence="4 7" id="KW-0547">Nucleotide-binding</keyword>
<dbReference type="GO" id="GO:0005524">
    <property type="term" value="F:ATP binding"/>
    <property type="evidence" value="ECO:0007669"/>
    <property type="project" value="UniProtKB-UniRule"/>
</dbReference>
<reference evidence="10 11" key="1">
    <citation type="submission" date="2019-04" db="EMBL/GenBank/DDBJ databases">
        <title>Corynebacterium endometrii sp. nov., isolated from the uterus of a cow with endometritis.</title>
        <authorList>
            <person name="Ballas P."/>
            <person name="Ruckert C."/>
            <person name="Wagener K."/>
            <person name="Drillich M."/>
            <person name="Kaempfer P."/>
            <person name="Busse H.-J."/>
            <person name="Ehling-Schulz M."/>
        </authorList>
    </citation>
    <scope>NUCLEOTIDE SEQUENCE [LARGE SCALE GENOMIC DNA]</scope>
    <source>
        <strain evidence="10 11">LMM-1653</strain>
    </source>
</reference>
<name>A0A4P7QHW5_9CORY</name>
<dbReference type="NCBIfam" id="TIGR02432">
    <property type="entry name" value="lysidine_TilS_N"/>
    <property type="match status" value="1"/>
</dbReference>
<keyword evidence="1 7" id="KW-0963">Cytoplasm</keyword>
<comment type="domain">
    <text evidence="7">The N-terminal region contains the highly conserved SGGXDS motif, predicted to be a P-loop motif involved in ATP binding.</text>
</comment>
<gene>
    <name evidence="7 10" type="primary">tilS</name>
    <name evidence="10" type="ORF">CENDO_10025</name>
</gene>
<evidence type="ECO:0000313" key="11">
    <source>
        <dbReference type="Proteomes" id="UP000296352"/>
    </source>
</evidence>
<evidence type="ECO:0000259" key="8">
    <source>
        <dbReference type="Pfam" id="PF01171"/>
    </source>
</evidence>
<dbReference type="RefSeq" id="WP_136141864.1">
    <property type="nucleotide sequence ID" value="NZ_CP039247.1"/>
</dbReference>
<dbReference type="GO" id="GO:0005737">
    <property type="term" value="C:cytoplasm"/>
    <property type="evidence" value="ECO:0007669"/>
    <property type="project" value="UniProtKB-SubCell"/>
</dbReference>
<evidence type="ECO:0000256" key="7">
    <source>
        <dbReference type="HAMAP-Rule" id="MF_01161"/>
    </source>
</evidence>
<evidence type="ECO:0000259" key="9">
    <source>
        <dbReference type="Pfam" id="PF09179"/>
    </source>
</evidence>
<dbReference type="Pfam" id="PF01171">
    <property type="entry name" value="ATP_bind_3"/>
    <property type="match status" value="1"/>
</dbReference>
<dbReference type="CDD" id="cd01992">
    <property type="entry name" value="TilS_N"/>
    <property type="match status" value="1"/>
</dbReference>
<dbReference type="InterPro" id="IPR015262">
    <property type="entry name" value="tRNA_Ile_lys_synt_subst-bd"/>
</dbReference>
<dbReference type="AlphaFoldDB" id="A0A4P7QHW5"/>
<dbReference type="InterPro" id="IPR014729">
    <property type="entry name" value="Rossmann-like_a/b/a_fold"/>
</dbReference>
<dbReference type="Gene3D" id="3.40.50.620">
    <property type="entry name" value="HUPs"/>
    <property type="match status" value="1"/>
</dbReference>
<dbReference type="GO" id="GO:0006400">
    <property type="term" value="P:tRNA modification"/>
    <property type="evidence" value="ECO:0007669"/>
    <property type="project" value="UniProtKB-UniRule"/>
</dbReference>
<evidence type="ECO:0000256" key="5">
    <source>
        <dbReference type="ARBA" id="ARBA00022840"/>
    </source>
</evidence>
<evidence type="ECO:0000256" key="2">
    <source>
        <dbReference type="ARBA" id="ARBA00022598"/>
    </source>
</evidence>
<comment type="subcellular location">
    <subcellularLocation>
        <location evidence="7">Cytoplasm</location>
    </subcellularLocation>
</comment>
<dbReference type="EC" id="6.3.4.19" evidence="7"/>
<feature type="binding site" evidence="7">
    <location>
        <begin position="34"/>
        <end position="39"/>
    </location>
    <ligand>
        <name>ATP</name>
        <dbReference type="ChEBI" id="CHEBI:30616"/>
    </ligand>
</feature>
<dbReference type="KEGG" id="cee:CENDO_10025"/>
<accession>A0A4P7QHW5</accession>
<evidence type="ECO:0000256" key="3">
    <source>
        <dbReference type="ARBA" id="ARBA00022694"/>
    </source>
</evidence>
<evidence type="ECO:0000256" key="6">
    <source>
        <dbReference type="ARBA" id="ARBA00048539"/>
    </source>
</evidence>
<evidence type="ECO:0000313" key="10">
    <source>
        <dbReference type="EMBL" id="QCB29259.1"/>
    </source>
</evidence>
<dbReference type="PANTHER" id="PTHR43033">
    <property type="entry name" value="TRNA(ILE)-LYSIDINE SYNTHASE-RELATED"/>
    <property type="match status" value="1"/>
</dbReference>
<dbReference type="EMBL" id="CP039247">
    <property type="protein sequence ID" value="QCB29259.1"/>
    <property type="molecule type" value="Genomic_DNA"/>
</dbReference>
<evidence type="ECO:0000256" key="1">
    <source>
        <dbReference type="ARBA" id="ARBA00022490"/>
    </source>
</evidence>
<keyword evidence="5 7" id="KW-0067">ATP-binding</keyword>
<protein>
    <recommendedName>
        <fullName evidence="7">tRNA(Ile)-lysidine synthase</fullName>
        <ecNumber evidence="7">6.3.4.19</ecNumber>
    </recommendedName>
    <alternativeName>
        <fullName evidence="7">tRNA(Ile)-2-lysyl-cytidine synthase</fullName>
    </alternativeName>
    <alternativeName>
        <fullName evidence="7">tRNA(Ile)-lysidine synthetase</fullName>
    </alternativeName>
</protein>
<keyword evidence="11" id="KW-1185">Reference proteome</keyword>
<sequence length="311" mass="32171">MVYPFWPRTSPHFLACRVAVRPYLNGQPVTVGLSGGADSLALCAALSAEGAEVEALVVDHGLQEGSDAVANAAAATARALGATARVISVEVPARGSMEAAARRVRYAALRDAAAGREVFIAHTADDAGETLLLSALRGQAAGLAPRAVIEGAAVVRPLLGVRRADTAGACAELGLEPWRDPHNERVDFLRVALRKEVIPRLGELIGGDAVPALAQAAGKLVEDNAALQPGAVSDDCAVLAGMEPAVRRRAIGLWLRGHGVLVTTAAVEAIAALCTSWRGQGPVAVSAEDPTARQGRVQVRRVDGHLRIEGA</sequence>
<dbReference type="GO" id="GO:0032267">
    <property type="term" value="F:tRNA(Ile)-lysidine synthase activity"/>
    <property type="evidence" value="ECO:0007669"/>
    <property type="project" value="UniProtKB-EC"/>
</dbReference>
<feature type="domain" description="tRNA(Ile)-lysidine synthase substrate-binding" evidence="9">
    <location>
        <begin position="235"/>
        <end position="306"/>
    </location>
</feature>
<organism evidence="10 11">
    <name type="scientific">Corynebacterium endometrii</name>
    <dbReference type="NCBI Taxonomy" id="2488819"/>
    <lineage>
        <taxon>Bacteria</taxon>
        <taxon>Bacillati</taxon>
        <taxon>Actinomycetota</taxon>
        <taxon>Actinomycetes</taxon>
        <taxon>Mycobacteriales</taxon>
        <taxon>Corynebacteriaceae</taxon>
        <taxon>Corynebacterium</taxon>
    </lineage>
</organism>
<feature type="domain" description="tRNA(Ile)-lysidine/2-thiocytidine synthase N-terminal" evidence="8">
    <location>
        <begin position="29"/>
        <end position="196"/>
    </location>
</feature>
<keyword evidence="2 7" id="KW-0436">Ligase</keyword>
<comment type="catalytic activity">
    <reaction evidence="6 7">
        <text>cytidine(34) in tRNA(Ile2) + L-lysine + ATP = lysidine(34) in tRNA(Ile2) + AMP + diphosphate + H(+)</text>
        <dbReference type="Rhea" id="RHEA:43744"/>
        <dbReference type="Rhea" id="RHEA-COMP:10625"/>
        <dbReference type="Rhea" id="RHEA-COMP:10670"/>
        <dbReference type="ChEBI" id="CHEBI:15378"/>
        <dbReference type="ChEBI" id="CHEBI:30616"/>
        <dbReference type="ChEBI" id="CHEBI:32551"/>
        <dbReference type="ChEBI" id="CHEBI:33019"/>
        <dbReference type="ChEBI" id="CHEBI:82748"/>
        <dbReference type="ChEBI" id="CHEBI:83665"/>
        <dbReference type="ChEBI" id="CHEBI:456215"/>
        <dbReference type="EC" id="6.3.4.19"/>
    </reaction>
</comment>
<comment type="function">
    <text evidence="7">Ligates lysine onto the cytidine present at position 34 of the AUA codon-specific tRNA(Ile) that contains the anticodon CAU, in an ATP-dependent manner. Cytidine is converted to lysidine, thus changing the amino acid specificity of the tRNA from methionine to isoleucine.</text>
</comment>
<dbReference type="Proteomes" id="UP000296352">
    <property type="component" value="Chromosome"/>
</dbReference>
<dbReference type="Pfam" id="PF09179">
    <property type="entry name" value="TilS"/>
    <property type="match status" value="1"/>
</dbReference>
<dbReference type="OrthoDB" id="5244702at2"/>
<comment type="similarity">
    <text evidence="7">Belongs to the tRNA(Ile)-lysidine synthase family.</text>
</comment>
<dbReference type="InterPro" id="IPR012795">
    <property type="entry name" value="tRNA_Ile_lys_synt_N"/>
</dbReference>
<dbReference type="HAMAP" id="MF_01161">
    <property type="entry name" value="tRNA_Ile_lys_synt"/>
    <property type="match status" value="1"/>
</dbReference>
<dbReference type="PANTHER" id="PTHR43033:SF1">
    <property type="entry name" value="TRNA(ILE)-LYSIDINE SYNTHASE-RELATED"/>
    <property type="match status" value="1"/>
</dbReference>
<dbReference type="InterPro" id="IPR012094">
    <property type="entry name" value="tRNA_Ile_lys_synt"/>
</dbReference>
<proteinExistence type="inferred from homology"/>